<dbReference type="InterPro" id="IPR000600">
    <property type="entry name" value="ROK"/>
</dbReference>
<name>A0ABT9XM33_9BACL</name>
<evidence type="ECO:0000256" key="5">
    <source>
        <dbReference type="ARBA" id="ARBA00022741"/>
    </source>
</evidence>
<keyword evidence="4 9" id="KW-0808">Transferase</keyword>
<dbReference type="InterPro" id="IPR049874">
    <property type="entry name" value="ROK_cs"/>
</dbReference>
<dbReference type="NCBIfam" id="TIGR00744">
    <property type="entry name" value="ROK_glcA_fam"/>
    <property type="match status" value="1"/>
</dbReference>
<dbReference type="SUPFAM" id="SSF53067">
    <property type="entry name" value="Actin-like ATPase domain"/>
    <property type="match status" value="1"/>
</dbReference>
<dbReference type="PROSITE" id="PS01125">
    <property type="entry name" value="ROK"/>
    <property type="match status" value="1"/>
</dbReference>
<dbReference type="PANTHER" id="PTHR18964">
    <property type="entry name" value="ROK (REPRESSOR, ORF, KINASE) FAMILY"/>
    <property type="match status" value="1"/>
</dbReference>
<evidence type="ECO:0000313" key="9">
    <source>
        <dbReference type="EMBL" id="MDQ0191362.1"/>
    </source>
</evidence>
<keyword evidence="6" id="KW-0418">Kinase</keyword>
<evidence type="ECO:0000256" key="2">
    <source>
        <dbReference type="ARBA" id="ARBA00012323"/>
    </source>
</evidence>
<keyword evidence="7" id="KW-0067">ATP-binding</keyword>
<evidence type="ECO:0000256" key="3">
    <source>
        <dbReference type="ARBA" id="ARBA00014701"/>
    </source>
</evidence>
<dbReference type="Proteomes" id="UP001232973">
    <property type="component" value="Unassembled WGS sequence"/>
</dbReference>
<evidence type="ECO:0000256" key="4">
    <source>
        <dbReference type="ARBA" id="ARBA00022679"/>
    </source>
</evidence>
<dbReference type="EC" id="2.7.1.2" evidence="2"/>
<dbReference type="Pfam" id="PF00480">
    <property type="entry name" value="ROK"/>
    <property type="match status" value="1"/>
</dbReference>
<dbReference type="EMBL" id="JAUSTP010000039">
    <property type="protein sequence ID" value="MDQ0191362.1"/>
    <property type="molecule type" value="Genomic_DNA"/>
</dbReference>
<dbReference type="PANTHER" id="PTHR18964:SF149">
    <property type="entry name" value="BIFUNCTIONAL UDP-N-ACETYLGLUCOSAMINE 2-EPIMERASE_N-ACETYLMANNOSAMINE KINASE"/>
    <property type="match status" value="1"/>
</dbReference>
<comment type="caution">
    <text evidence="9">The sequence shown here is derived from an EMBL/GenBank/DDBJ whole genome shotgun (WGS) entry which is preliminary data.</text>
</comment>
<keyword evidence="10" id="KW-1185">Reference proteome</keyword>
<dbReference type="InterPro" id="IPR043129">
    <property type="entry name" value="ATPase_NBD"/>
</dbReference>
<protein>
    <recommendedName>
        <fullName evidence="3">Glucokinase</fullName>
        <ecNumber evidence="2">2.7.1.2</ecNumber>
    </recommendedName>
    <alternativeName>
        <fullName evidence="8">Glucose kinase</fullName>
    </alternativeName>
</protein>
<gene>
    <name evidence="9" type="ORF">J2S03_003233</name>
</gene>
<comment type="similarity">
    <text evidence="1">Belongs to the ROK (NagC/XylR) family.</text>
</comment>
<organism evidence="9 10">
    <name type="scientific">Alicyclobacillus cycloheptanicus</name>
    <dbReference type="NCBI Taxonomy" id="1457"/>
    <lineage>
        <taxon>Bacteria</taxon>
        <taxon>Bacillati</taxon>
        <taxon>Bacillota</taxon>
        <taxon>Bacilli</taxon>
        <taxon>Bacillales</taxon>
        <taxon>Alicyclobacillaceae</taxon>
        <taxon>Alicyclobacillus</taxon>
    </lineage>
</organism>
<dbReference type="GO" id="GO:0004340">
    <property type="term" value="F:glucokinase activity"/>
    <property type="evidence" value="ECO:0007669"/>
    <property type="project" value="UniProtKB-EC"/>
</dbReference>
<evidence type="ECO:0000256" key="6">
    <source>
        <dbReference type="ARBA" id="ARBA00022777"/>
    </source>
</evidence>
<evidence type="ECO:0000256" key="7">
    <source>
        <dbReference type="ARBA" id="ARBA00022840"/>
    </source>
</evidence>
<reference evidence="9 10" key="1">
    <citation type="submission" date="2023-07" db="EMBL/GenBank/DDBJ databases">
        <title>Genomic Encyclopedia of Type Strains, Phase IV (KMG-IV): sequencing the most valuable type-strain genomes for metagenomic binning, comparative biology and taxonomic classification.</title>
        <authorList>
            <person name="Goeker M."/>
        </authorList>
    </citation>
    <scope>NUCLEOTIDE SEQUENCE [LARGE SCALE GENOMIC DNA]</scope>
    <source>
        <strain evidence="9 10">DSM 4006</strain>
    </source>
</reference>
<proteinExistence type="inferred from homology"/>
<dbReference type="InterPro" id="IPR004654">
    <property type="entry name" value="ROK_glcA"/>
</dbReference>
<keyword evidence="5" id="KW-0547">Nucleotide-binding</keyword>
<evidence type="ECO:0000256" key="8">
    <source>
        <dbReference type="ARBA" id="ARBA00032386"/>
    </source>
</evidence>
<accession>A0ABT9XM33</accession>
<dbReference type="Gene3D" id="3.30.420.40">
    <property type="match status" value="2"/>
</dbReference>
<dbReference type="RefSeq" id="WP_274454453.1">
    <property type="nucleotide sequence ID" value="NZ_CP067097.1"/>
</dbReference>
<sequence>MTVWFGVDIGGTKIKTALVSDDGAVLHRHAFDTMASLGPSHACEQLARALHECATAAGISADTIEAVGVGIAGFVEGSTGVVVEAPNLAWRDVPLKSMLEQTLQRPVSIDNDANVAALGEAWQGAARGAKTVLCVTVGTGVGAGIVIGGQVHAGATGMAGEIGHIVVDRDRSLPCGCGKFGCLETRASATAIVRDAKLQQEAGALPASADIRGADDVFSLAREGFEAAKRVIADEADWLGYGLALCAMVLNPDAVVIGGGVSKSGALWLERVQDAFSRYAQPRTIAGVRMALAELGNDAGVVGAARLAALNVTHNR</sequence>
<evidence type="ECO:0000313" key="10">
    <source>
        <dbReference type="Proteomes" id="UP001232973"/>
    </source>
</evidence>
<evidence type="ECO:0000256" key="1">
    <source>
        <dbReference type="ARBA" id="ARBA00006479"/>
    </source>
</evidence>